<keyword evidence="4" id="KW-1185">Reference proteome</keyword>
<evidence type="ECO:0000313" key="4">
    <source>
        <dbReference type="Proteomes" id="UP000281553"/>
    </source>
</evidence>
<name>A0A3P7LUP0_DIBLA</name>
<feature type="region of interest" description="Disordered" evidence="1">
    <location>
        <begin position="87"/>
        <end position="112"/>
    </location>
</feature>
<gene>
    <name evidence="3" type="ORF">DILT_LOCUS9629</name>
</gene>
<evidence type="ECO:0000256" key="1">
    <source>
        <dbReference type="SAM" id="MobiDB-lite"/>
    </source>
</evidence>
<dbReference type="InterPro" id="IPR000095">
    <property type="entry name" value="CRIB_dom"/>
</dbReference>
<feature type="compositionally biased region" description="Polar residues" evidence="1">
    <location>
        <begin position="89"/>
        <end position="105"/>
    </location>
</feature>
<dbReference type="Proteomes" id="UP000281553">
    <property type="component" value="Unassembled WGS sequence"/>
</dbReference>
<evidence type="ECO:0000259" key="2">
    <source>
        <dbReference type="PROSITE" id="PS50108"/>
    </source>
</evidence>
<dbReference type="PROSITE" id="PS50108">
    <property type="entry name" value="CRIB"/>
    <property type="match status" value="1"/>
</dbReference>
<proteinExistence type="predicted"/>
<dbReference type="AlphaFoldDB" id="A0A3P7LUP0"/>
<accession>A0A3P7LUP0</accession>
<feature type="domain" description="CRIB" evidence="2">
    <location>
        <begin position="48"/>
        <end position="61"/>
    </location>
</feature>
<feature type="region of interest" description="Disordered" evidence="1">
    <location>
        <begin position="1"/>
        <end position="42"/>
    </location>
</feature>
<organism evidence="3 4">
    <name type="scientific">Dibothriocephalus latus</name>
    <name type="common">Fish tapeworm</name>
    <name type="synonym">Diphyllobothrium latum</name>
    <dbReference type="NCBI Taxonomy" id="60516"/>
    <lineage>
        <taxon>Eukaryota</taxon>
        <taxon>Metazoa</taxon>
        <taxon>Spiralia</taxon>
        <taxon>Lophotrochozoa</taxon>
        <taxon>Platyhelminthes</taxon>
        <taxon>Cestoda</taxon>
        <taxon>Eucestoda</taxon>
        <taxon>Diphyllobothriidea</taxon>
        <taxon>Diphyllobothriidae</taxon>
        <taxon>Dibothriocephalus</taxon>
    </lineage>
</organism>
<reference evidence="3 4" key="1">
    <citation type="submission" date="2018-11" db="EMBL/GenBank/DDBJ databases">
        <authorList>
            <consortium name="Pathogen Informatics"/>
        </authorList>
    </citation>
    <scope>NUCLEOTIDE SEQUENCE [LARGE SCALE GENOMIC DNA]</scope>
</reference>
<evidence type="ECO:0000313" key="3">
    <source>
        <dbReference type="EMBL" id="VDN13798.1"/>
    </source>
</evidence>
<sequence>MTTVVDGEEGSIRNSSQASIATKSSSLFSRSRSSTLGGASARFSSKLISRPSDFRHIDHRGPAVPVHLIDLERRPDDDRRMTLPEVRYSTGNFSAASSHESPQRTSLNSSSSLGLDSGSGILASSVSSSGLEFPTKSHLNFYISVY</sequence>
<dbReference type="EMBL" id="UYRU01057379">
    <property type="protein sequence ID" value="VDN13798.1"/>
    <property type="molecule type" value="Genomic_DNA"/>
</dbReference>
<feature type="compositionally biased region" description="Low complexity" evidence="1">
    <location>
        <begin position="15"/>
        <end position="34"/>
    </location>
</feature>
<protein>
    <recommendedName>
        <fullName evidence="2">CRIB domain-containing protein</fullName>
    </recommendedName>
</protein>